<evidence type="ECO:0000256" key="1">
    <source>
        <dbReference type="SAM" id="Phobius"/>
    </source>
</evidence>
<dbReference type="AlphaFoldDB" id="A0A7W4QCT9"/>
<gene>
    <name evidence="2" type="ORF">BACVE_004016</name>
</gene>
<keyword evidence="1" id="KW-0472">Membrane</keyword>
<sequence length="137" mass="16066">MNKTILKHNLVQMDSRDLIKYIQKEFPHSGEPYTEQKRKFQILKSLNSSDLILAISRMTRIEASFDHTKMWTVGSVLIGTCLLSLRILFRFNLLWYILIATSLCLLLLFVVRKDRDIVITATYFKELLEQIKSEKGK</sequence>
<feature type="transmembrane region" description="Helical" evidence="1">
    <location>
        <begin position="93"/>
        <end position="111"/>
    </location>
</feature>
<dbReference type="EMBL" id="CP063687">
    <property type="protein sequence ID" value="QOY28974.1"/>
    <property type="molecule type" value="Genomic_DNA"/>
</dbReference>
<evidence type="ECO:0000313" key="3">
    <source>
        <dbReference type="Proteomes" id="UP000587477"/>
    </source>
</evidence>
<accession>A0A7W4QCT9</accession>
<evidence type="ECO:0000313" key="2">
    <source>
        <dbReference type="EMBL" id="QOY28974.1"/>
    </source>
</evidence>
<keyword evidence="1" id="KW-0812">Transmembrane</keyword>
<organism evidence="2 3">
    <name type="scientific">Bacillus velezensis</name>
    <dbReference type="NCBI Taxonomy" id="492670"/>
    <lineage>
        <taxon>Bacteria</taxon>
        <taxon>Bacillati</taxon>
        <taxon>Bacillota</taxon>
        <taxon>Bacilli</taxon>
        <taxon>Bacillales</taxon>
        <taxon>Bacillaceae</taxon>
        <taxon>Bacillus</taxon>
        <taxon>Bacillus amyloliquefaciens group</taxon>
    </lineage>
</organism>
<reference evidence="3" key="1">
    <citation type="submission" date="2020-10" db="EMBL/GenBank/DDBJ databases">
        <title>Complete genome sequence of Bacillus velezensis NST6.</title>
        <authorList>
            <person name="Choi J."/>
        </authorList>
    </citation>
    <scope>NUCLEOTIDE SEQUENCE [LARGE SCALE GENOMIC DNA]</scope>
    <source>
        <strain evidence="3">NST6</strain>
    </source>
</reference>
<keyword evidence="1" id="KW-1133">Transmembrane helix</keyword>
<dbReference type="Proteomes" id="UP000587477">
    <property type="component" value="Chromosome"/>
</dbReference>
<proteinExistence type="predicted"/>
<feature type="transmembrane region" description="Helical" evidence="1">
    <location>
        <begin position="70"/>
        <end position="87"/>
    </location>
</feature>
<protein>
    <submittedName>
        <fullName evidence="2">Uncharacterized protein</fullName>
    </submittedName>
</protein>
<name>A0A7W4QCT9_BACVE</name>